<dbReference type="SUPFAM" id="SSF52540">
    <property type="entry name" value="P-loop containing nucleoside triphosphate hydrolases"/>
    <property type="match status" value="2"/>
</dbReference>
<dbReference type="Gene3D" id="3.40.50.300">
    <property type="entry name" value="P-loop containing nucleotide triphosphate hydrolases"/>
    <property type="match status" value="3"/>
</dbReference>
<dbReference type="InterPro" id="IPR003439">
    <property type="entry name" value="ABC_transporter-like_ATP-bd"/>
</dbReference>
<dbReference type="InterPro" id="IPR027417">
    <property type="entry name" value="P-loop_NTPase"/>
</dbReference>
<evidence type="ECO:0000256" key="1">
    <source>
        <dbReference type="ARBA" id="ARBA00007577"/>
    </source>
</evidence>
<evidence type="ECO:0000259" key="12">
    <source>
        <dbReference type="PROSITE" id="PS50929"/>
    </source>
</evidence>
<comment type="similarity">
    <text evidence="1">Belongs to the ABC transporter superfamily. ABCB family. Multidrug resistance exporter (TC 3.A.1.201) subfamily.</text>
</comment>
<dbReference type="CDD" id="cd03249">
    <property type="entry name" value="ABC_MTABC3_MDL1_MDL2"/>
    <property type="match status" value="1"/>
</dbReference>
<keyword evidence="4" id="KW-0677">Repeat</keyword>
<gene>
    <name evidence="13" type="ORF">PHYPA_027014</name>
</gene>
<evidence type="ECO:0000256" key="4">
    <source>
        <dbReference type="ARBA" id="ARBA00022737"/>
    </source>
</evidence>
<evidence type="ECO:0000259" key="11">
    <source>
        <dbReference type="PROSITE" id="PS50893"/>
    </source>
</evidence>
<keyword evidence="15" id="KW-1185">Reference proteome</keyword>
<evidence type="ECO:0000256" key="3">
    <source>
        <dbReference type="ARBA" id="ARBA00022692"/>
    </source>
</evidence>
<evidence type="ECO:0000256" key="2">
    <source>
        <dbReference type="ARBA" id="ARBA00022448"/>
    </source>
</evidence>
<dbReference type="GO" id="GO:0016887">
    <property type="term" value="F:ATP hydrolysis activity"/>
    <property type="evidence" value="ECO:0007669"/>
    <property type="project" value="InterPro"/>
</dbReference>
<dbReference type="SMART" id="SM00382">
    <property type="entry name" value="AAA"/>
    <property type="match status" value="2"/>
</dbReference>
<dbReference type="EnsemblPlants" id="Pp3c22_11240V3.1">
    <property type="protein sequence ID" value="Pp3c22_11240V3.1"/>
    <property type="gene ID" value="Pp3c22_11240"/>
</dbReference>
<reference evidence="14" key="3">
    <citation type="submission" date="2020-12" db="UniProtKB">
        <authorList>
            <consortium name="EnsemblPlants"/>
        </authorList>
    </citation>
    <scope>IDENTIFICATION</scope>
</reference>
<feature type="domain" description="ABC transmembrane type-1" evidence="12">
    <location>
        <begin position="670"/>
        <end position="925"/>
    </location>
</feature>
<sequence>MGALRALEEHQQELDVGERMENLDNAVPKDVAGQGVKEKEKVSSVTFLELFRYADWLDIFLIVVGTTGAVANGLALPIMLIIQSRLINSFGTMQNDGPELYAETTKYALLFVYAAIASGFTAYMETTCWMCTGERQSAMIRAKCLRATLRQDVGYFDRPSSSTPDVINTVAADTSLVQEAMSEKVGTYVKNMTTFLSGYAVSFFLVWRLALVVLPFLPFLLIPGSYYNRAISSLAFRMQVSYNSAGAIAEQALSSVRAVYSFAAEDRTVKEYSEALDSTMKLGLKQGFAKGIAIGSVGICYAIVALMAWYGTEQVIKGHANGGLVIITGFLLVHGGMILSEGCEAAHRIFELIKREPPIDADDVNGRTLDRVEGKTMALVGQSGSGKSTVIALLERFYDLAAGEILLDGVNIKDLQLKWLRHQMGLVSQEPALFATSIKENIMYGKDRATPDEVIEAVKSANAFSFINELPEGLETQVGERGVQMSGGQKQRIAIARALLRNPPVMLLDEATSALDAESEKVVQEALERAAVGRTTVVVAHRLSSISNADFIVMEIGSHEELLSRGGEYASLVQLHKARNKVQGSREDEPDMRSYNPDLALREEFGRIPDEVICTYGASVISFQKAMPKLETGKKSYTNSDTAIRKFKKRGSPSVRRLLAINKLEWKQGVLGLAGAIGFGFVQPIYAYTIGDLLGSYYTKDNATLRHDVKINAALLVSLSVFALAVNILQHYNFSALGEHLTKGIRVRMLANILRFEIGWYDQDEHASGAVCSRLAIDASAIRGLVGDRISLVVGTASALAVLLTQFAMETVRAQAGASQVASEAVAQHRTVTAFSAQDKVLSLFEAKLEKPKRQVRKRAQIAGLCLGASDLVLYASWGLDFWFGGLLASQGKATFTEVFQVYMILVSSGRLLAEAGTLTPDIAKGSAAVDSVFEILDRDTLIDPTANSEELVERVEGHIDVRNVTFSYPSRPNVVVFQKFSLTVKAGRTMAMVGQSGSGKSTIIAKSQPCLLELCARTLPTAEKMLQKMLTISSVRCRWFTTRMLGNEESSSGGQKQRIAIARAVLKNPAILLLDEATSALDAASERIVQDAFDRMMVARITIVVAHRLSTIQNSDTIAVLESGAILKQGNHKHLMAKKGAYHSLAYLQTKHTDQM</sequence>
<accession>A0A2K1IN55</accession>
<dbReference type="PROSITE" id="PS00211">
    <property type="entry name" value="ABC_TRANSPORTER_1"/>
    <property type="match status" value="1"/>
</dbReference>
<evidence type="ECO:0000256" key="8">
    <source>
        <dbReference type="ARBA" id="ARBA00023136"/>
    </source>
</evidence>
<feature type="transmembrane region" description="Helical" evidence="10">
    <location>
        <begin position="670"/>
        <end position="691"/>
    </location>
</feature>
<evidence type="ECO:0000256" key="7">
    <source>
        <dbReference type="ARBA" id="ARBA00022989"/>
    </source>
</evidence>
<dbReference type="Pfam" id="PF00664">
    <property type="entry name" value="ABC_membrane"/>
    <property type="match status" value="3"/>
</dbReference>
<dbReference type="SUPFAM" id="SSF90123">
    <property type="entry name" value="ABC transporter transmembrane region"/>
    <property type="match status" value="2"/>
</dbReference>
<keyword evidence="2" id="KW-0813">Transport</keyword>
<feature type="domain" description="ABC transporter" evidence="11">
    <location>
        <begin position="960"/>
        <end position="1149"/>
    </location>
</feature>
<dbReference type="PaxDb" id="3218-PP1S121_11V6.1"/>
<keyword evidence="3 10" id="KW-0812">Transmembrane</keyword>
<dbReference type="GO" id="GO:0042626">
    <property type="term" value="F:ATPase-coupled transmembrane transporter activity"/>
    <property type="evidence" value="ECO:0000318"/>
    <property type="project" value="GO_Central"/>
</dbReference>
<dbReference type="EMBL" id="ABEU02000022">
    <property type="protein sequence ID" value="PNR30698.1"/>
    <property type="molecule type" value="Genomic_DNA"/>
</dbReference>
<dbReference type="FunFam" id="3.40.50.300:FF:001683">
    <property type="entry name" value="ABC transporter B family member 20"/>
    <property type="match status" value="1"/>
</dbReference>
<dbReference type="CDD" id="cd18577">
    <property type="entry name" value="ABC_6TM_Pgp_ABCB1_D1_like"/>
    <property type="match status" value="1"/>
</dbReference>
<evidence type="ECO:0000256" key="6">
    <source>
        <dbReference type="ARBA" id="ARBA00022840"/>
    </source>
</evidence>
<evidence type="ECO:0000256" key="9">
    <source>
        <dbReference type="ARBA" id="ARBA00023180"/>
    </source>
</evidence>
<feature type="domain" description="ABC transporter" evidence="11">
    <location>
        <begin position="347"/>
        <end position="582"/>
    </location>
</feature>
<organism evidence="13">
    <name type="scientific">Physcomitrium patens</name>
    <name type="common">Spreading-leaved earth moss</name>
    <name type="synonym">Physcomitrella patens</name>
    <dbReference type="NCBI Taxonomy" id="3218"/>
    <lineage>
        <taxon>Eukaryota</taxon>
        <taxon>Viridiplantae</taxon>
        <taxon>Streptophyta</taxon>
        <taxon>Embryophyta</taxon>
        <taxon>Bryophyta</taxon>
        <taxon>Bryophytina</taxon>
        <taxon>Bryopsida</taxon>
        <taxon>Funariidae</taxon>
        <taxon>Funariales</taxon>
        <taxon>Funariaceae</taxon>
        <taxon>Physcomitrium</taxon>
    </lineage>
</organism>
<protein>
    <submittedName>
        <fullName evidence="13 14">Uncharacterized protein</fullName>
    </submittedName>
</protein>
<dbReference type="InParanoid" id="A0A2K1IN55"/>
<feature type="transmembrane region" description="Helical" evidence="10">
    <location>
        <begin position="711"/>
        <end position="729"/>
    </location>
</feature>
<dbReference type="PROSITE" id="PS50893">
    <property type="entry name" value="ABC_TRANSPORTER_2"/>
    <property type="match status" value="2"/>
</dbReference>
<dbReference type="FunFam" id="1.20.1560.10:FF:000155">
    <property type="entry name" value="ATP-binding cassette transporter, subfamily B, member 2, group MDR/PGP protein PpABCB2"/>
    <property type="match status" value="1"/>
</dbReference>
<dbReference type="InterPro" id="IPR011527">
    <property type="entry name" value="ABC1_TM_dom"/>
</dbReference>
<dbReference type="Pfam" id="PF00005">
    <property type="entry name" value="ABC_tran"/>
    <property type="match status" value="2"/>
</dbReference>
<keyword evidence="6" id="KW-0067">ATP-binding</keyword>
<evidence type="ECO:0000313" key="14">
    <source>
        <dbReference type="EnsemblPlants" id="Pp3c22_11240V3.1"/>
    </source>
</evidence>
<reference evidence="13 15" key="2">
    <citation type="journal article" date="2018" name="Plant J.">
        <title>The Physcomitrella patens chromosome-scale assembly reveals moss genome structure and evolution.</title>
        <authorList>
            <person name="Lang D."/>
            <person name="Ullrich K.K."/>
            <person name="Murat F."/>
            <person name="Fuchs J."/>
            <person name="Jenkins J."/>
            <person name="Haas F.B."/>
            <person name="Piednoel M."/>
            <person name="Gundlach H."/>
            <person name="Van Bel M."/>
            <person name="Meyberg R."/>
            <person name="Vives C."/>
            <person name="Morata J."/>
            <person name="Symeonidi A."/>
            <person name="Hiss M."/>
            <person name="Muchero W."/>
            <person name="Kamisugi Y."/>
            <person name="Saleh O."/>
            <person name="Blanc G."/>
            <person name="Decker E.L."/>
            <person name="van Gessel N."/>
            <person name="Grimwood J."/>
            <person name="Hayes R.D."/>
            <person name="Graham S.W."/>
            <person name="Gunter L.E."/>
            <person name="McDaniel S.F."/>
            <person name="Hoernstein S.N.W."/>
            <person name="Larsson A."/>
            <person name="Li F.W."/>
            <person name="Perroud P.F."/>
            <person name="Phillips J."/>
            <person name="Ranjan P."/>
            <person name="Rokshar D.S."/>
            <person name="Rothfels C.J."/>
            <person name="Schneider L."/>
            <person name="Shu S."/>
            <person name="Stevenson D.W."/>
            <person name="Thummler F."/>
            <person name="Tillich M."/>
            <person name="Villarreal Aguilar J.C."/>
            <person name="Widiez T."/>
            <person name="Wong G.K."/>
            <person name="Wymore A."/>
            <person name="Zhang Y."/>
            <person name="Zimmer A.D."/>
            <person name="Quatrano R.S."/>
            <person name="Mayer K.F.X."/>
            <person name="Goodstein D."/>
            <person name="Casacuberta J.M."/>
            <person name="Vandepoele K."/>
            <person name="Reski R."/>
            <person name="Cuming A.C."/>
            <person name="Tuskan G.A."/>
            <person name="Maumus F."/>
            <person name="Salse J."/>
            <person name="Schmutz J."/>
            <person name="Rensing S.A."/>
        </authorList>
    </citation>
    <scope>NUCLEOTIDE SEQUENCE [LARGE SCALE GENOMIC DNA]</scope>
    <source>
        <strain evidence="14 15">cv. Gransden 2004</strain>
    </source>
</reference>
<evidence type="ECO:0000256" key="5">
    <source>
        <dbReference type="ARBA" id="ARBA00022741"/>
    </source>
</evidence>
<dbReference type="GO" id="GO:0005886">
    <property type="term" value="C:plasma membrane"/>
    <property type="evidence" value="ECO:0000318"/>
    <property type="project" value="GO_Central"/>
</dbReference>
<feature type="domain" description="ABC transmembrane type-1" evidence="12">
    <location>
        <begin position="63"/>
        <end position="333"/>
    </location>
</feature>
<dbReference type="PROSITE" id="PS50929">
    <property type="entry name" value="ABC_TM1F"/>
    <property type="match status" value="2"/>
</dbReference>
<dbReference type="GO" id="GO:0140359">
    <property type="term" value="F:ABC-type transporter activity"/>
    <property type="evidence" value="ECO:0007669"/>
    <property type="project" value="InterPro"/>
</dbReference>
<dbReference type="Proteomes" id="UP000006727">
    <property type="component" value="Chromosome 22"/>
</dbReference>
<dbReference type="PANTHER" id="PTHR45136:SF2">
    <property type="entry name" value="ABC TRANSPORTER DOMAIN-CONTAINING PROTEIN"/>
    <property type="match status" value="1"/>
</dbReference>
<dbReference type="InterPro" id="IPR036640">
    <property type="entry name" value="ABC1_TM_sf"/>
</dbReference>
<feature type="transmembrane region" description="Helical" evidence="10">
    <location>
        <begin position="322"/>
        <end position="340"/>
    </location>
</feature>
<dbReference type="Gene3D" id="1.20.1560.10">
    <property type="entry name" value="ABC transporter type 1, transmembrane domain"/>
    <property type="match status" value="2"/>
</dbReference>
<evidence type="ECO:0000256" key="10">
    <source>
        <dbReference type="SAM" id="Phobius"/>
    </source>
</evidence>
<evidence type="ECO:0000313" key="15">
    <source>
        <dbReference type="Proteomes" id="UP000006727"/>
    </source>
</evidence>
<keyword evidence="5" id="KW-0547">Nucleotide-binding</keyword>
<proteinExistence type="inferred from homology"/>
<dbReference type="InterPro" id="IPR017871">
    <property type="entry name" value="ABC_transporter-like_CS"/>
</dbReference>
<reference evidence="13 15" key="1">
    <citation type="journal article" date="2008" name="Science">
        <title>The Physcomitrella genome reveals evolutionary insights into the conquest of land by plants.</title>
        <authorList>
            <person name="Rensing S."/>
            <person name="Lang D."/>
            <person name="Zimmer A."/>
            <person name="Terry A."/>
            <person name="Salamov A."/>
            <person name="Shapiro H."/>
            <person name="Nishiyama T."/>
            <person name="Perroud P.-F."/>
            <person name="Lindquist E."/>
            <person name="Kamisugi Y."/>
            <person name="Tanahashi T."/>
            <person name="Sakakibara K."/>
            <person name="Fujita T."/>
            <person name="Oishi K."/>
            <person name="Shin-I T."/>
            <person name="Kuroki Y."/>
            <person name="Toyoda A."/>
            <person name="Suzuki Y."/>
            <person name="Hashimoto A."/>
            <person name="Yamaguchi K."/>
            <person name="Sugano A."/>
            <person name="Kohara Y."/>
            <person name="Fujiyama A."/>
            <person name="Anterola A."/>
            <person name="Aoki S."/>
            <person name="Ashton N."/>
            <person name="Barbazuk W.B."/>
            <person name="Barker E."/>
            <person name="Bennetzen J."/>
            <person name="Bezanilla M."/>
            <person name="Blankenship R."/>
            <person name="Cho S.H."/>
            <person name="Dutcher S."/>
            <person name="Estelle M."/>
            <person name="Fawcett J.A."/>
            <person name="Gundlach H."/>
            <person name="Hanada K."/>
            <person name="Heyl A."/>
            <person name="Hicks K.A."/>
            <person name="Hugh J."/>
            <person name="Lohr M."/>
            <person name="Mayer K."/>
            <person name="Melkozernov A."/>
            <person name="Murata T."/>
            <person name="Nelson D."/>
            <person name="Pils B."/>
            <person name="Prigge M."/>
            <person name="Reiss B."/>
            <person name="Renner T."/>
            <person name="Rombauts S."/>
            <person name="Rushton P."/>
            <person name="Sanderfoot A."/>
            <person name="Schween G."/>
            <person name="Shiu S.-H."/>
            <person name="Stueber K."/>
            <person name="Theodoulou F.L."/>
            <person name="Tu H."/>
            <person name="Van de Peer Y."/>
            <person name="Verrier P.J."/>
            <person name="Waters E."/>
            <person name="Wood A."/>
            <person name="Yang L."/>
            <person name="Cove D."/>
            <person name="Cuming A."/>
            <person name="Hasebe M."/>
            <person name="Lucas S."/>
            <person name="Mishler D.B."/>
            <person name="Reski R."/>
            <person name="Grigoriev I."/>
            <person name="Quatrano R.S."/>
            <person name="Boore J.L."/>
        </authorList>
    </citation>
    <scope>NUCLEOTIDE SEQUENCE [LARGE SCALE GENOMIC DNA]</scope>
    <source>
        <strain evidence="14 15">cv. Gransden 2004</strain>
    </source>
</reference>
<feature type="transmembrane region" description="Helical" evidence="10">
    <location>
        <begin position="59"/>
        <end position="82"/>
    </location>
</feature>
<feature type="transmembrane region" description="Helical" evidence="10">
    <location>
        <begin position="107"/>
        <end position="124"/>
    </location>
</feature>
<dbReference type="GO" id="GO:0005524">
    <property type="term" value="F:ATP binding"/>
    <property type="evidence" value="ECO:0007669"/>
    <property type="project" value="UniProtKB-KW"/>
</dbReference>
<dbReference type="AlphaFoldDB" id="A0A2K1IN55"/>
<feature type="transmembrane region" description="Helical" evidence="10">
    <location>
        <begin position="199"/>
        <end position="222"/>
    </location>
</feature>
<dbReference type="PANTHER" id="PTHR45136">
    <property type="entry name" value="ABC TRANSPORTER DOMAIN-CONTAINING PROTEIN"/>
    <property type="match status" value="1"/>
</dbReference>
<dbReference type="InterPro" id="IPR003593">
    <property type="entry name" value="AAA+_ATPase"/>
</dbReference>
<feature type="transmembrane region" description="Helical" evidence="10">
    <location>
        <begin position="288"/>
        <end position="310"/>
    </location>
</feature>
<keyword evidence="7 10" id="KW-1133">Transmembrane helix</keyword>
<keyword evidence="8 10" id="KW-0472">Membrane</keyword>
<dbReference type="CDD" id="cd18578">
    <property type="entry name" value="ABC_6TM_Pgp_ABCB1_D2_like"/>
    <property type="match status" value="1"/>
</dbReference>
<name>A0A2K1IN55_PHYPA</name>
<keyword evidence="9" id="KW-0325">Glycoprotein</keyword>
<dbReference type="Gramene" id="Pp3c22_11240V3.1">
    <property type="protein sequence ID" value="Pp3c22_11240V3.1"/>
    <property type="gene ID" value="Pp3c22_11240"/>
</dbReference>
<evidence type="ECO:0000313" key="13">
    <source>
        <dbReference type="EMBL" id="PNR30698.1"/>
    </source>
</evidence>